<keyword evidence="3" id="KW-0436">Ligase</keyword>
<dbReference type="InterPro" id="IPR042099">
    <property type="entry name" value="ANL_N_sf"/>
</dbReference>
<organism evidence="3 4">
    <name type="scientific">Halostreptopolyspora alba</name>
    <dbReference type="NCBI Taxonomy" id="2487137"/>
    <lineage>
        <taxon>Bacteria</taxon>
        <taxon>Bacillati</taxon>
        <taxon>Actinomycetota</taxon>
        <taxon>Actinomycetes</taxon>
        <taxon>Streptosporangiales</taxon>
        <taxon>Nocardiopsidaceae</taxon>
        <taxon>Halostreptopolyspora</taxon>
    </lineage>
</organism>
<evidence type="ECO:0000256" key="1">
    <source>
        <dbReference type="SAM" id="MobiDB-lite"/>
    </source>
</evidence>
<evidence type="ECO:0000259" key="2">
    <source>
        <dbReference type="Pfam" id="PF00501"/>
    </source>
</evidence>
<dbReference type="Gene3D" id="3.40.50.12780">
    <property type="entry name" value="N-terminal domain of ligase-like"/>
    <property type="match status" value="1"/>
</dbReference>
<feature type="domain" description="AMP-dependent synthetase/ligase" evidence="2">
    <location>
        <begin position="45"/>
        <end position="242"/>
    </location>
</feature>
<gene>
    <name evidence="3" type="ORF">EFW17_20040</name>
</gene>
<proteinExistence type="predicted"/>
<protein>
    <submittedName>
        <fullName evidence="3">Long-chain fatty acid--CoA ligase</fullName>
    </submittedName>
</protein>
<dbReference type="GO" id="GO:0016874">
    <property type="term" value="F:ligase activity"/>
    <property type="evidence" value="ECO:0007669"/>
    <property type="project" value="UniProtKB-KW"/>
</dbReference>
<name>A0A3N0E2Y3_9ACTN</name>
<dbReference type="SUPFAM" id="SSF56801">
    <property type="entry name" value="Acetyl-CoA synthetase-like"/>
    <property type="match status" value="1"/>
</dbReference>
<evidence type="ECO:0000313" key="3">
    <source>
        <dbReference type="EMBL" id="RNL82201.1"/>
    </source>
</evidence>
<accession>A0A3N0E2Y3</accession>
<dbReference type="Proteomes" id="UP000269198">
    <property type="component" value="Unassembled WGS sequence"/>
</dbReference>
<feature type="region of interest" description="Disordered" evidence="1">
    <location>
        <begin position="191"/>
        <end position="260"/>
    </location>
</feature>
<dbReference type="PANTHER" id="PTHR43767:SF1">
    <property type="entry name" value="NONRIBOSOMAL PEPTIDE SYNTHASE PES1 (EUROFUNG)-RELATED"/>
    <property type="match status" value="1"/>
</dbReference>
<keyword evidence="4" id="KW-1185">Reference proteome</keyword>
<dbReference type="EMBL" id="RJMB01000025">
    <property type="protein sequence ID" value="RNL82201.1"/>
    <property type="molecule type" value="Genomic_DNA"/>
</dbReference>
<dbReference type="InterPro" id="IPR000873">
    <property type="entry name" value="AMP-dep_synth/lig_dom"/>
</dbReference>
<dbReference type="AlphaFoldDB" id="A0A3N0E2Y3"/>
<sequence length="260" mass="27893">MFSFYVPKEGELGRSRMSDHEEHDGVERVAADDGMVASRALCALLERTARSHGDTPALTVHGADGRRSGLTWAETRTETLRTAAGLRGLGVRRGDRVALISTPRPEYAVGYLGTIHLGARPVSVHDSLPAEQVTYAGVDSGAVVAIVEEGVELRRWIQALPELGSLLALVVIDQSTPRPRSVMSWNELVAAGADQSTADPRETRQRPEPPCSDEDTALVYVPDATGRPTGVARSHPEVLRSSGLDIDPTSRVAAAHGTHR</sequence>
<reference evidence="3 4" key="1">
    <citation type="submission" date="2018-11" db="EMBL/GenBank/DDBJ databases">
        <title>The genome draft of YIM 96095.</title>
        <authorList>
            <person name="Tang S.-K."/>
            <person name="Chunyu W.-X."/>
            <person name="Feng Y.-Z."/>
        </authorList>
    </citation>
    <scope>NUCLEOTIDE SEQUENCE [LARGE SCALE GENOMIC DNA]</scope>
    <source>
        <strain evidence="3 4">YIM 96095</strain>
    </source>
</reference>
<dbReference type="Pfam" id="PF00501">
    <property type="entry name" value="AMP-binding"/>
    <property type="match status" value="1"/>
</dbReference>
<dbReference type="PANTHER" id="PTHR43767">
    <property type="entry name" value="LONG-CHAIN-FATTY-ACID--COA LIGASE"/>
    <property type="match status" value="1"/>
</dbReference>
<evidence type="ECO:0000313" key="4">
    <source>
        <dbReference type="Proteomes" id="UP000269198"/>
    </source>
</evidence>
<dbReference type="InterPro" id="IPR050237">
    <property type="entry name" value="ATP-dep_AMP-bd_enzyme"/>
</dbReference>
<comment type="caution">
    <text evidence="3">The sequence shown here is derived from an EMBL/GenBank/DDBJ whole genome shotgun (WGS) entry which is preliminary data.</text>
</comment>